<dbReference type="AlphaFoldDB" id="A0AAV4V400"/>
<dbReference type="Proteomes" id="UP001054945">
    <property type="component" value="Unassembled WGS sequence"/>
</dbReference>
<accession>A0AAV4V400</accession>
<feature type="compositionally biased region" description="Basic and acidic residues" evidence="1">
    <location>
        <begin position="36"/>
        <end position="51"/>
    </location>
</feature>
<evidence type="ECO:0000256" key="1">
    <source>
        <dbReference type="SAM" id="MobiDB-lite"/>
    </source>
</evidence>
<proteinExistence type="predicted"/>
<feature type="region of interest" description="Disordered" evidence="1">
    <location>
        <begin position="36"/>
        <end position="77"/>
    </location>
</feature>
<organism evidence="2 3">
    <name type="scientific">Caerostris extrusa</name>
    <name type="common">Bark spider</name>
    <name type="synonym">Caerostris bankana</name>
    <dbReference type="NCBI Taxonomy" id="172846"/>
    <lineage>
        <taxon>Eukaryota</taxon>
        <taxon>Metazoa</taxon>
        <taxon>Ecdysozoa</taxon>
        <taxon>Arthropoda</taxon>
        <taxon>Chelicerata</taxon>
        <taxon>Arachnida</taxon>
        <taxon>Araneae</taxon>
        <taxon>Araneomorphae</taxon>
        <taxon>Entelegynae</taxon>
        <taxon>Araneoidea</taxon>
        <taxon>Araneidae</taxon>
        <taxon>Caerostris</taxon>
    </lineage>
</organism>
<dbReference type="EMBL" id="BPLR01013890">
    <property type="protein sequence ID" value="GIY64518.1"/>
    <property type="molecule type" value="Genomic_DNA"/>
</dbReference>
<protein>
    <submittedName>
        <fullName evidence="2">Uncharacterized protein</fullName>
    </submittedName>
</protein>
<evidence type="ECO:0000313" key="3">
    <source>
        <dbReference type="Proteomes" id="UP001054945"/>
    </source>
</evidence>
<keyword evidence="3" id="KW-1185">Reference proteome</keyword>
<evidence type="ECO:0000313" key="2">
    <source>
        <dbReference type="EMBL" id="GIY64518.1"/>
    </source>
</evidence>
<reference evidence="2 3" key="1">
    <citation type="submission" date="2021-06" db="EMBL/GenBank/DDBJ databases">
        <title>Caerostris extrusa draft genome.</title>
        <authorList>
            <person name="Kono N."/>
            <person name="Arakawa K."/>
        </authorList>
    </citation>
    <scope>NUCLEOTIDE SEQUENCE [LARGE SCALE GENOMIC DNA]</scope>
</reference>
<name>A0AAV4V400_CAEEX</name>
<sequence length="107" mass="12278">MSKERSMIPIFLYLAFSPPENMKFTIQSPVRNQTHFLDRGEYPDATQDPKFRKNSKKKKPFCANPAPSPQRNGAQKRALQITTGVQEGLRFPCRHFLAGVHGRHCNH</sequence>
<gene>
    <name evidence="2" type="ORF">CEXT_324961</name>
</gene>
<comment type="caution">
    <text evidence="2">The sequence shown here is derived from an EMBL/GenBank/DDBJ whole genome shotgun (WGS) entry which is preliminary data.</text>
</comment>